<dbReference type="EMBL" id="QXGH01000037">
    <property type="protein sequence ID" value="RHW24021.1"/>
    <property type="molecule type" value="Genomic_DNA"/>
</dbReference>
<evidence type="ECO:0000313" key="2">
    <source>
        <dbReference type="EMBL" id="RHW24021.1"/>
    </source>
</evidence>
<protein>
    <submittedName>
        <fullName evidence="2">Uncharacterized protein</fullName>
    </submittedName>
</protein>
<sequence length="116" mass="12761">MERRVPEMTADDLDGLHTALAEASHRLSADSREVVCVRTIYLPSLERWIAVFAADAPDSVQRAAKIAQLAPGDVHEAIEMTEDGHLDDARFPGDTVRPQEAAPIRSGFDTHTEVKQ</sequence>
<comment type="caution">
    <text evidence="2">The sequence shown here is derived from an EMBL/GenBank/DDBJ whole genome shotgun (WGS) entry which is preliminary data.</text>
</comment>
<accession>A0A417XUR9</accession>
<reference evidence="2 3" key="1">
    <citation type="submission" date="2018-09" db="EMBL/GenBank/DDBJ databases">
        <title>Genome sequencing of Nocardioides immobilis CCTCC AB 2017083 for comparison to Nocardioides silvaticus.</title>
        <authorList>
            <person name="Li C."/>
            <person name="Wang G."/>
        </authorList>
    </citation>
    <scope>NUCLEOTIDE SEQUENCE [LARGE SCALE GENOMIC DNA]</scope>
    <source>
        <strain evidence="2 3">CCTCC AB 2017083</strain>
    </source>
</reference>
<proteinExistence type="predicted"/>
<evidence type="ECO:0000313" key="3">
    <source>
        <dbReference type="Proteomes" id="UP000283644"/>
    </source>
</evidence>
<feature type="region of interest" description="Disordered" evidence="1">
    <location>
        <begin position="85"/>
        <end position="116"/>
    </location>
</feature>
<name>A0A417XUR9_9ACTN</name>
<keyword evidence="3" id="KW-1185">Reference proteome</keyword>
<dbReference type="AlphaFoldDB" id="A0A417XUR9"/>
<dbReference type="Proteomes" id="UP000283644">
    <property type="component" value="Unassembled WGS sequence"/>
</dbReference>
<gene>
    <name evidence="2" type="ORF">D0Z08_26920</name>
</gene>
<organism evidence="2 3">
    <name type="scientific">Nocardioides immobilis</name>
    <dbReference type="NCBI Taxonomy" id="2049295"/>
    <lineage>
        <taxon>Bacteria</taxon>
        <taxon>Bacillati</taxon>
        <taxon>Actinomycetota</taxon>
        <taxon>Actinomycetes</taxon>
        <taxon>Propionibacteriales</taxon>
        <taxon>Nocardioidaceae</taxon>
        <taxon>Nocardioides</taxon>
    </lineage>
</organism>
<evidence type="ECO:0000256" key="1">
    <source>
        <dbReference type="SAM" id="MobiDB-lite"/>
    </source>
</evidence>